<keyword evidence="3" id="KW-1185">Reference proteome</keyword>
<gene>
    <name evidence="2" type="ORF">K432DRAFT_298842</name>
</gene>
<organism evidence="2 3">
    <name type="scientific">Lepidopterella palustris CBS 459.81</name>
    <dbReference type="NCBI Taxonomy" id="1314670"/>
    <lineage>
        <taxon>Eukaryota</taxon>
        <taxon>Fungi</taxon>
        <taxon>Dikarya</taxon>
        <taxon>Ascomycota</taxon>
        <taxon>Pezizomycotina</taxon>
        <taxon>Dothideomycetes</taxon>
        <taxon>Pleosporomycetidae</taxon>
        <taxon>Mytilinidiales</taxon>
        <taxon>Argynnaceae</taxon>
        <taxon>Lepidopterella</taxon>
    </lineage>
</organism>
<dbReference type="InterPro" id="IPR052895">
    <property type="entry name" value="HetReg/Transcr_Mod"/>
</dbReference>
<dbReference type="EMBL" id="KV744983">
    <property type="protein sequence ID" value="OCK79904.1"/>
    <property type="molecule type" value="Genomic_DNA"/>
</dbReference>
<name>A0A8E2JET5_9PEZI</name>
<evidence type="ECO:0000259" key="1">
    <source>
        <dbReference type="Pfam" id="PF06985"/>
    </source>
</evidence>
<evidence type="ECO:0000313" key="2">
    <source>
        <dbReference type="EMBL" id="OCK79904.1"/>
    </source>
</evidence>
<protein>
    <submittedName>
        <fullName evidence="2">HET-domain-containing protein</fullName>
    </submittedName>
</protein>
<dbReference type="Pfam" id="PF06985">
    <property type="entry name" value="HET"/>
    <property type="match status" value="1"/>
</dbReference>
<feature type="domain" description="Heterokaryon incompatibility" evidence="1">
    <location>
        <begin position="4"/>
        <end position="77"/>
    </location>
</feature>
<proteinExistence type="predicted"/>
<dbReference type="PANTHER" id="PTHR24148">
    <property type="entry name" value="ANKYRIN REPEAT DOMAIN-CONTAINING PROTEIN 39 HOMOLOG-RELATED"/>
    <property type="match status" value="1"/>
</dbReference>
<dbReference type="Proteomes" id="UP000250266">
    <property type="component" value="Unassembled WGS sequence"/>
</dbReference>
<dbReference type="InterPro" id="IPR010730">
    <property type="entry name" value="HET"/>
</dbReference>
<dbReference type="AlphaFoldDB" id="A0A8E2JET5"/>
<dbReference type="PANTHER" id="PTHR24148:SF64">
    <property type="entry name" value="HETEROKARYON INCOMPATIBILITY DOMAIN-CONTAINING PROTEIN"/>
    <property type="match status" value="1"/>
</dbReference>
<reference evidence="2 3" key="1">
    <citation type="journal article" date="2016" name="Nat. Commun.">
        <title>Ectomycorrhizal ecology is imprinted in the genome of the dominant symbiotic fungus Cenococcum geophilum.</title>
        <authorList>
            <consortium name="DOE Joint Genome Institute"/>
            <person name="Peter M."/>
            <person name="Kohler A."/>
            <person name="Ohm R.A."/>
            <person name="Kuo A."/>
            <person name="Krutzmann J."/>
            <person name="Morin E."/>
            <person name="Arend M."/>
            <person name="Barry K.W."/>
            <person name="Binder M."/>
            <person name="Choi C."/>
            <person name="Clum A."/>
            <person name="Copeland A."/>
            <person name="Grisel N."/>
            <person name="Haridas S."/>
            <person name="Kipfer T."/>
            <person name="LaButti K."/>
            <person name="Lindquist E."/>
            <person name="Lipzen A."/>
            <person name="Maire R."/>
            <person name="Meier B."/>
            <person name="Mihaltcheva S."/>
            <person name="Molinier V."/>
            <person name="Murat C."/>
            <person name="Poggeler S."/>
            <person name="Quandt C.A."/>
            <person name="Sperisen C."/>
            <person name="Tritt A."/>
            <person name="Tisserant E."/>
            <person name="Crous P.W."/>
            <person name="Henrissat B."/>
            <person name="Nehls U."/>
            <person name="Egli S."/>
            <person name="Spatafora J.W."/>
            <person name="Grigoriev I.V."/>
            <person name="Martin F.M."/>
        </authorList>
    </citation>
    <scope>NUCLEOTIDE SEQUENCE [LARGE SCALE GENOMIC DNA]</scope>
    <source>
        <strain evidence="2 3">CBS 459.81</strain>
    </source>
</reference>
<sequence length="114" mass="13425">MGYIPLTLNLYIAIHNLRNAPDLELKTFWIDQICINQNDLQERGHQVALMFRIYSGASQVITYIGPEKSTDKDAIDLTMRIHDIVKPHFRDLLFAVSWNQKYQIRGRKYDRAFL</sequence>
<dbReference type="OrthoDB" id="5386682at2759"/>
<accession>A0A8E2JET5</accession>
<evidence type="ECO:0000313" key="3">
    <source>
        <dbReference type="Proteomes" id="UP000250266"/>
    </source>
</evidence>